<dbReference type="RefSeq" id="WP_279523884.1">
    <property type="nucleotide sequence ID" value="NZ_JARVII010000005.1"/>
</dbReference>
<name>A0AAW6RIV5_9BURK</name>
<dbReference type="AlphaFoldDB" id="A0AAW6RIV5"/>
<sequence>MLWDLIVAVIVGFIVGLIARALMPGNQSMGFFATALLGMAGSVLASYGGGALGLYPAGSPMGWGASIIGALIALFIYNQIAKKQ</sequence>
<keyword evidence="3" id="KW-1003">Cell membrane</keyword>
<protein>
    <submittedName>
        <fullName evidence="8">GlsB/YeaQ/YmgE family stress response membrane protein</fullName>
    </submittedName>
</protein>
<comment type="caution">
    <text evidence="8">The sequence shown here is derived from an EMBL/GenBank/DDBJ whole genome shotgun (WGS) entry which is preliminary data.</text>
</comment>
<feature type="transmembrane region" description="Helical" evidence="7">
    <location>
        <begin position="6"/>
        <end position="23"/>
    </location>
</feature>
<evidence type="ECO:0000256" key="7">
    <source>
        <dbReference type="SAM" id="Phobius"/>
    </source>
</evidence>
<dbReference type="EMBL" id="JARVII010000005">
    <property type="protein sequence ID" value="MDG9698888.1"/>
    <property type="molecule type" value="Genomic_DNA"/>
</dbReference>
<comment type="subcellular location">
    <subcellularLocation>
        <location evidence="1">Cell membrane</location>
        <topology evidence="1">Multi-pass membrane protein</topology>
    </subcellularLocation>
</comment>
<comment type="similarity">
    <text evidence="2">Belongs to the UPF0410 family.</text>
</comment>
<evidence type="ECO:0000256" key="1">
    <source>
        <dbReference type="ARBA" id="ARBA00004651"/>
    </source>
</evidence>
<evidence type="ECO:0000256" key="6">
    <source>
        <dbReference type="ARBA" id="ARBA00023136"/>
    </source>
</evidence>
<accession>A0AAW6RIV5</accession>
<evidence type="ECO:0000256" key="3">
    <source>
        <dbReference type="ARBA" id="ARBA00022475"/>
    </source>
</evidence>
<keyword evidence="5 7" id="KW-1133">Transmembrane helix</keyword>
<feature type="transmembrane region" description="Helical" evidence="7">
    <location>
        <begin position="61"/>
        <end position="80"/>
    </location>
</feature>
<evidence type="ECO:0000313" key="8">
    <source>
        <dbReference type="EMBL" id="MDG9698888.1"/>
    </source>
</evidence>
<proteinExistence type="inferred from homology"/>
<evidence type="ECO:0000256" key="2">
    <source>
        <dbReference type="ARBA" id="ARBA00011006"/>
    </source>
</evidence>
<feature type="transmembrane region" description="Helical" evidence="7">
    <location>
        <begin position="30"/>
        <end position="55"/>
    </location>
</feature>
<dbReference type="PANTHER" id="PTHR33884">
    <property type="entry name" value="UPF0410 PROTEIN YMGE"/>
    <property type="match status" value="1"/>
</dbReference>
<keyword evidence="4 7" id="KW-0812">Transmembrane</keyword>
<evidence type="ECO:0000313" key="9">
    <source>
        <dbReference type="Proteomes" id="UP001237156"/>
    </source>
</evidence>
<dbReference type="InterPro" id="IPR007341">
    <property type="entry name" value="Transgly_assoc"/>
</dbReference>
<keyword evidence="9" id="KW-1185">Reference proteome</keyword>
<gene>
    <name evidence="8" type="ORF">QB898_03985</name>
</gene>
<evidence type="ECO:0000256" key="4">
    <source>
        <dbReference type="ARBA" id="ARBA00022692"/>
    </source>
</evidence>
<dbReference type="Proteomes" id="UP001237156">
    <property type="component" value="Unassembled WGS sequence"/>
</dbReference>
<evidence type="ECO:0000256" key="5">
    <source>
        <dbReference type="ARBA" id="ARBA00022989"/>
    </source>
</evidence>
<dbReference type="Pfam" id="PF04226">
    <property type="entry name" value="Transgly_assoc"/>
    <property type="match status" value="1"/>
</dbReference>
<dbReference type="GO" id="GO:0005886">
    <property type="term" value="C:plasma membrane"/>
    <property type="evidence" value="ECO:0007669"/>
    <property type="project" value="UniProtKB-SubCell"/>
</dbReference>
<reference evidence="8 9" key="1">
    <citation type="submission" date="2023-04" db="EMBL/GenBank/DDBJ databases">
        <title>Ottowia paracancer sp. nov., isolated from human stomach.</title>
        <authorList>
            <person name="Song Y."/>
        </authorList>
    </citation>
    <scope>NUCLEOTIDE SEQUENCE [LARGE SCALE GENOMIC DNA]</scope>
    <source>
        <strain evidence="8 9">10c7w1</strain>
    </source>
</reference>
<organism evidence="8 9">
    <name type="scientific">Ottowia cancrivicina</name>
    <dbReference type="NCBI Taxonomy" id="3040346"/>
    <lineage>
        <taxon>Bacteria</taxon>
        <taxon>Pseudomonadati</taxon>
        <taxon>Pseudomonadota</taxon>
        <taxon>Betaproteobacteria</taxon>
        <taxon>Burkholderiales</taxon>
        <taxon>Comamonadaceae</taxon>
        <taxon>Ottowia</taxon>
    </lineage>
</organism>
<keyword evidence="6 7" id="KW-0472">Membrane</keyword>
<dbReference type="PANTHER" id="PTHR33884:SF7">
    <property type="entry name" value="BSL8023 PROTEIN"/>
    <property type="match status" value="1"/>
</dbReference>